<evidence type="ECO:0000313" key="1">
    <source>
        <dbReference type="EMBL" id="GAH45926.1"/>
    </source>
</evidence>
<protein>
    <submittedName>
        <fullName evidence="1">Uncharacterized protein</fullName>
    </submittedName>
</protein>
<feature type="non-terminal residue" evidence="1">
    <location>
        <position position="1"/>
    </location>
</feature>
<reference evidence="1" key="1">
    <citation type="journal article" date="2014" name="Front. Microbiol.">
        <title>High frequency of phylogenetically diverse reductive dehalogenase-homologous genes in deep subseafloor sedimentary metagenomes.</title>
        <authorList>
            <person name="Kawai M."/>
            <person name="Futagami T."/>
            <person name="Toyoda A."/>
            <person name="Takaki Y."/>
            <person name="Nishi S."/>
            <person name="Hori S."/>
            <person name="Arai W."/>
            <person name="Tsubouchi T."/>
            <person name="Morono Y."/>
            <person name="Uchiyama I."/>
            <person name="Ito T."/>
            <person name="Fujiyama A."/>
            <person name="Inagaki F."/>
            <person name="Takami H."/>
        </authorList>
    </citation>
    <scope>NUCLEOTIDE SEQUENCE</scope>
    <source>
        <strain evidence="1">Expedition CK06-06</strain>
    </source>
</reference>
<name>X1FJS7_9ZZZZ</name>
<sequence>TEYAEVVNLFVPEICKYLTGEKSAQEALDDAAAAIRSATGRQ</sequence>
<dbReference type="EMBL" id="BARU01008888">
    <property type="protein sequence ID" value="GAH45926.1"/>
    <property type="molecule type" value="Genomic_DNA"/>
</dbReference>
<gene>
    <name evidence="1" type="ORF">S03H2_17267</name>
</gene>
<accession>X1FJS7</accession>
<organism evidence="1">
    <name type="scientific">marine sediment metagenome</name>
    <dbReference type="NCBI Taxonomy" id="412755"/>
    <lineage>
        <taxon>unclassified sequences</taxon>
        <taxon>metagenomes</taxon>
        <taxon>ecological metagenomes</taxon>
    </lineage>
</organism>
<dbReference type="AlphaFoldDB" id="X1FJS7"/>
<comment type="caution">
    <text evidence="1">The sequence shown here is derived from an EMBL/GenBank/DDBJ whole genome shotgun (WGS) entry which is preliminary data.</text>
</comment>
<proteinExistence type="predicted"/>